<name>A0A2N8L068_9BURK</name>
<dbReference type="Pfam" id="PF13487">
    <property type="entry name" value="HD_5"/>
    <property type="match status" value="1"/>
</dbReference>
<keyword evidence="2" id="KW-0378">Hydrolase</keyword>
<dbReference type="EMBL" id="POSP01000003">
    <property type="protein sequence ID" value="PND39098.1"/>
    <property type="molecule type" value="Genomic_DNA"/>
</dbReference>
<dbReference type="AlphaFoldDB" id="A0A2N8L068"/>
<dbReference type="Proteomes" id="UP000235916">
    <property type="component" value="Unassembled WGS sequence"/>
</dbReference>
<dbReference type="InterPro" id="IPR021812">
    <property type="entry name" value="DUF3391"/>
</dbReference>
<keyword evidence="3" id="KW-1185">Reference proteome</keyword>
<organism evidence="2 3">
    <name type="scientific">Kinneretia aquatilis</name>
    <dbReference type="NCBI Taxonomy" id="2070761"/>
    <lineage>
        <taxon>Bacteria</taxon>
        <taxon>Pseudomonadati</taxon>
        <taxon>Pseudomonadota</taxon>
        <taxon>Betaproteobacteria</taxon>
        <taxon>Burkholderiales</taxon>
        <taxon>Sphaerotilaceae</taxon>
        <taxon>Roseateles</taxon>
    </lineage>
</organism>
<protein>
    <submittedName>
        <fullName evidence="2">Metal-dependent phosphohydrolase</fullName>
    </submittedName>
</protein>
<dbReference type="CDD" id="cd00077">
    <property type="entry name" value="HDc"/>
    <property type="match status" value="1"/>
</dbReference>
<feature type="domain" description="HD-GYP" evidence="1">
    <location>
        <begin position="151"/>
        <end position="346"/>
    </location>
</feature>
<evidence type="ECO:0000259" key="1">
    <source>
        <dbReference type="PROSITE" id="PS51832"/>
    </source>
</evidence>
<dbReference type="SUPFAM" id="SSF109604">
    <property type="entry name" value="HD-domain/PDEase-like"/>
    <property type="match status" value="1"/>
</dbReference>
<dbReference type="OrthoDB" id="9764808at2"/>
<dbReference type="Gene3D" id="1.10.3210.10">
    <property type="entry name" value="Hypothetical protein af1432"/>
    <property type="match status" value="1"/>
</dbReference>
<dbReference type="PROSITE" id="PS51832">
    <property type="entry name" value="HD_GYP"/>
    <property type="match status" value="1"/>
</dbReference>
<dbReference type="PANTHER" id="PTHR43155:SF2">
    <property type="entry name" value="CYCLIC DI-GMP PHOSPHODIESTERASE PA4108"/>
    <property type="match status" value="1"/>
</dbReference>
<dbReference type="NCBIfam" id="TIGR00277">
    <property type="entry name" value="HDIG"/>
    <property type="match status" value="1"/>
</dbReference>
<evidence type="ECO:0000313" key="2">
    <source>
        <dbReference type="EMBL" id="PND39098.1"/>
    </source>
</evidence>
<dbReference type="InterPro" id="IPR037522">
    <property type="entry name" value="HD_GYP_dom"/>
</dbReference>
<evidence type="ECO:0000313" key="3">
    <source>
        <dbReference type="Proteomes" id="UP000235916"/>
    </source>
</evidence>
<dbReference type="RefSeq" id="WP_102769016.1">
    <property type="nucleotide sequence ID" value="NZ_CP124551.1"/>
</dbReference>
<gene>
    <name evidence="2" type="ORF">C1O66_17245</name>
</gene>
<dbReference type="Pfam" id="PF11871">
    <property type="entry name" value="DUF3391"/>
    <property type="match status" value="1"/>
</dbReference>
<dbReference type="PANTHER" id="PTHR43155">
    <property type="entry name" value="CYCLIC DI-GMP PHOSPHODIESTERASE PA4108-RELATED"/>
    <property type="match status" value="1"/>
</dbReference>
<dbReference type="GO" id="GO:0008081">
    <property type="term" value="F:phosphoric diester hydrolase activity"/>
    <property type="evidence" value="ECO:0007669"/>
    <property type="project" value="UniProtKB-ARBA"/>
</dbReference>
<sequence>MSASENEHRISVDQLRVGVYVYLDVGWMEHPFNFNNFKIKTEEQLQTIRSLGLASVRWAPSLSDVKPLPKSEQPPAAPTAEELARQAELAALMAAKQQRIRQMAEHREKIERVERAFANAAGVIKGINKTIYSQPQQALSDTTELIGGIVDEMLAAPDLAIQVMGDKPGNEDVYLHSLNVAVLAMVLGKEMSMPAELVKMVGMAAVFHDIGLNDIPENIMRKAGPLSKFEREARELHCQYGLDLAKKIGLSNVLCNIIHQHHEAYDGSGYPKKLVAEAIDPLARLVAVINTYDNLCNAPHIAHSLTPHEALSQMFAQQRSRFDPRFLQAFIKFMGVYPPGTIVGLSNDVIGLVIRVNAARPLKPTVITYDAGVPKSEAMMLDLNEEGDVHISKAYRPSQLPAAVYEYLAPRKRVNYYFDGGKPT</sequence>
<accession>A0A2N8L068</accession>
<dbReference type="InterPro" id="IPR006675">
    <property type="entry name" value="HDIG_dom"/>
</dbReference>
<proteinExistence type="predicted"/>
<reference evidence="2 3" key="1">
    <citation type="submission" date="2018-01" db="EMBL/GenBank/DDBJ databases">
        <title>Draft genome sequence of Paucibacter aquatile CR182 isolated from freshwater of the Nakdong River.</title>
        <authorList>
            <person name="Choi A."/>
            <person name="Chung E.J."/>
        </authorList>
    </citation>
    <scope>NUCLEOTIDE SEQUENCE [LARGE SCALE GENOMIC DNA]</scope>
    <source>
        <strain evidence="2 3">CR182</strain>
    </source>
</reference>
<dbReference type="InterPro" id="IPR003607">
    <property type="entry name" value="HD/PDEase_dom"/>
</dbReference>
<comment type="caution">
    <text evidence="2">The sequence shown here is derived from an EMBL/GenBank/DDBJ whole genome shotgun (WGS) entry which is preliminary data.</text>
</comment>